<feature type="transmembrane region" description="Helical" evidence="10">
    <location>
        <begin position="21"/>
        <end position="45"/>
    </location>
</feature>
<dbReference type="HOGENOM" id="CLU_009579_3_3_1"/>
<gene>
    <name evidence="12" type="ORF">NEMVEDRAFT_v1g25017</name>
</gene>
<evidence type="ECO:0000256" key="2">
    <source>
        <dbReference type="ARBA" id="ARBA00022475"/>
    </source>
</evidence>
<evidence type="ECO:0000259" key="11">
    <source>
        <dbReference type="PROSITE" id="PS50262"/>
    </source>
</evidence>
<dbReference type="InterPro" id="IPR000276">
    <property type="entry name" value="GPCR_Rhodpsn"/>
</dbReference>
<dbReference type="PANTHER" id="PTHR22752:SF14">
    <property type="entry name" value="G-PROTEIN COUPLED RECEPTORS FAMILY 1 PROFILE DOMAIN-CONTAINING PROTEIN"/>
    <property type="match status" value="1"/>
</dbReference>
<dbReference type="SMART" id="SM01381">
    <property type="entry name" value="7TM_GPCR_Srsx"/>
    <property type="match status" value="1"/>
</dbReference>
<keyword evidence="3 9" id="KW-0812">Transmembrane</keyword>
<feature type="non-terminal residue" evidence="12">
    <location>
        <position position="300"/>
    </location>
</feature>
<feature type="transmembrane region" description="Helical" evidence="10">
    <location>
        <begin position="65"/>
        <end position="83"/>
    </location>
</feature>
<feature type="transmembrane region" description="Helical" evidence="10">
    <location>
        <begin position="260"/>
        <end position="283"/>
    </location>
</feature>
<evidence type="ECO:0000256" key="4">
    <source>
        <dbReference type="ARBA" id="ARBA00022989"/>
    </source>
</evidence>
<feature type="transmembrane region" description="Helical" evidence="10">
    <location>
        <begin position="146"/>
        <end position="169"/>
    </location>
</feature>
<dbReference type="InterPro" id="IPR017452">
    <property type="entry name" value="GPCR_Rhodpsn_7TM"/>
</dbReference>
<comment type="subcellular location">
    <subcellularLocation>
        <location evidence="1">Cell membrane</location>
        <topology evidence="1">Multi-pass membrane protein</topology>
    </subcellularLocation>
</comment>
<keyword evidence="13" id="KW-1185">Reference proteome</keyword>
<dbReference type="PRINTS" id="PR01102">
    <property type="entry name" value="5HT6RECEPTR"/>
</dbReference>
<evidence type="ECO:0000256" key="7">
    <source>
        <dbReference type="ARBA" id="ARBA00023170"/>
    </source>
</evidence>
<dbReference type="SUPFAM" id="SSF81321">
    <property type="entry name" value="Family A G protein-coupled receptor-like"/>
    <property type="match status" value="1"/>
</dbReference>
<evidence type="ECO:0000256" key="3">
    <source>
        <dbReference type="ARBA" id="ARBA00022692"/>
    </source>
</evidence>
<evidence type="ECO:0000256" key="10">
    <source>
        <dbReference type="SAM" id="Phobius"/>
    </source>
</evidence>
<evidence type="ECO:0000313" key="12">
    <source>
        <dbReference type="EMBL" id="EDO37207.1"/>
    </source>
</evidence>
<dbReference type="InParanoid" id="A7SGH3"/>
<dbReference type="Pfam" id="PF00001">
    <property type="entry name" value="7tm_1"/>
    <property type="match status" value="1"/>
</dbReference>
<dbReference type="CDD" id="cd14967">
    <property type="entry name" value="7tmA_amine_R-like"/>
    <property type="match status" value="1"/>
</dbReference>
<dbReference type="OMA" id="AMANSAC"/>
<dbReference type="PhylomeDB" id="A7SGH3"/>
<dbReference type="Proteomes" id="UP000001593">
    <property type="component" value="Unassembled WGS sequence"/>
</dbReference>
<keyword evidence="8 9" id="KW-0807">Transducer</keyword>
<dbReference type="PRINTS" id="PR00237">
    <property type="entry name" value="GPCRRHODOPSN"/>
</dbReference>
<keyword evidence="7 9" id="KW-0675">Receptor</keyword>
<proteinExistence type="inferred from homology"/>
<reference evidence="12 13" key="1">
    <citation type="journal article" date="2007" name="Science">
        <title>Sea anemone genome reveals ancestral eumetazoan gene repertoire and genomic organization.</title>
        <authorList>
            <person name="Putnam N.H."/>
            <person name="Srivastava M."/>
            <person name="Hellsten U."/>
            <person name="Dirks B."/>
            <person name="Chapman J."/>
            <person name="Salamov A."/>
            <person name="Terry A."/>
            <person name="Shapiro H."/>
            <person name="Lindquist E."/>
            <person name="Kapitonov V.V."/>
            <person name="Jurka J."/>
            <person name="Genikhovich G."/>
            <person name="Grigoriev I.V."/>
            <person name="Lucas S.M."/>
            <person name="Steele R.E."/>
            <person name="Finnerty J.R."/>
            <person name="Technau U."/>
            <person name="Martindale M.Q."/>
            <person name="Rokhsar D.S."/>
        </authorList>
    </citation>
    <scope>NUCLEOTIDE SEQUENCE [LARGE SCALE GENOMIC DNA]</scope>
    <source>
        <strain evidence="13">CH2 X CH6</strain>
    </source>
</reference>
<dbReference type="AlphaFoldDB" id="A7SGH3"/>
<dbReference type="STRING" id="45351.A7SGH3"/>
<feature type="transmembrane region" description="Helical" evidence="10">
    <location>
        <begin position="228"/>
        <end position="254"/>
    </location>
</feature>
<evidence type="ECO:0000256" key="9">
    <source>
        <dbReference type="RuleBase" id="RU000688"/>
    </source>
</evidence>
<keyword evidence="2" id="KW-1003">Cell membrane</keyword>
<dbReference type="EMBL" id="DS469652">
    <property type="protein sequence ID" value="EDO37207.1"/>
    <property type="molecule type" value="Genomic_DNA"/>
</dbReference>
<dbReference type="FunFam" id="1.20.1070.10:FF:000460">
    <property type="entry name" value="Predicted protein"/>
    <property type="match status" value="1"/>
</dbReference>
<evidence type="ECO:0000256" key="6">
    <source>
        <dbReference type="ARBA" id="ARBA00023136"/>
    </source>
</evidence>
<dbReference type="PROSITE" id="PS00237">
    <property type="entry name" value="G_PROTEIN_RECEP_F1_1"/>
    <property type="match status" value="1"/>
</dbReference>
<dbReference type="KEGG" id="nve:5508691"/>
<feature type="transmembrane region" description="Helical" evidence="10">
    <location>
        <begin position="104"/>
        <end position="126"/>
    </location>
</feature>
<keyword evidence="4 10" id="KW-1133">Transmembrane helix</keyword>
<dbReference type="eggNOG" id="KOG3656">
    <property type="taxonomic scope" value="Eukaryota"/>
</dbReference>
<keyword evidence="6 10" id="KW-0472">Membrane</keyword>
<comment type="similarity">
    <text evidence="9">Belongs to the G-protein coupled receptor 1 family.</text>
</comment>
<dbReference type="PANTHER" id="PTHR22752">
    <property type="entry name" value="G PROTEIN-COUPLED RECEPTOR"/>
    <property type="match status" value="1"/>
</dbReference>
<dbReference type="GO" id="GO:0004930">
    <property type="term" value="F:G protein-coupled receptor activity"/>
    <property type="evidence" value="ECO:0000318"/>
    <property type="project" value="GO_Central"/>
</dbReference>
<dbReference type="OrthoDB" id="10071887at2759"/>
<evidence type="ECO:0000313" key="13">
    <source>
        <dbReference type="Proteomes" id="UP000001593"/>
    </source>
</evidence>
<feature type="non-terminal residue" evidence="12">
    <location>
        <position position="1"/>
    </location>
</feature>
<keyword evidence="5 9" id="KW-0297">G-protein coupled receptor</keyword>
<evidence type="ECO:0000256" key="5">
    <source>
        <dbReference type="ARBA" id="ARBA00023040"/>
    </source>
</evidence>
<accession>A7SGH3</accession>
<organism evidence="12 13">
    <name type="scientific">Nematostella vectensis</name>
    <name type="common">Starlet sea anemone</name>
    <dbReference type="NCBI Taxonomy" id="45351"/>
    <lineage>
        <taxon>Eukaryota</taxon>
        <taxon>Metazoa</taxon>
        <taxon>Cnidaria</taxon>
        <taxon>Anthozoa</taxon>
        <taxon>Hexacorallia</taxon>
        <taxon>Actiniaria</taxon>
        <taxon>Edwardsiidae</taxon>
        <taxon>Nematostella</taxon>
    </lineage>
</organism>
<feature type="domain" description="G-protein coupled receptors family 1 profile" evidence="11">
    <location>
        <begin position="4"/>
        <end position="280"/>
    </location>
</feature>
<evidence type="ECO:0000256" key="8">
    <source>
        <dbReference type="ARBA" id="ARBA00023224"/>
    </source>
</evidence>
<name>A7SGH3_NEMVE</name>
<evidence type="ECO:0000256" key="1">
    <source>
        <dbReference type="ARBA" id="ARBA00004651"/>
    </source>
</evidence>
<protein>
    <recommendedName>
        <fullName evidence="11">G-protein coupled receptors family 1 profile domain-containing protein</fullName>
    </recommendedName>
</protein>
<dbReference type="PROSITE" id="PS50262">
    <property type="entry name" value="G_PROTEIN_RECEP_F1_2"/>
    <property type="match status" value="1"/>
</dbReference>
<dbReference type="GO" id="GO:0005886">
    <property type="term" value="C:plasma membrane"/>
    <property type="evidence" value="ECO:0000318"/>
    <property type="project" value="GO_Central"/>
</dbReference>
<sequence>SILGNILILLAIKRTRSLQSITSVFIANLAVADFLLAVIGMPFTMTSSITYDWIFGPFWCKLNGMANSVFCIASMLSLAAVSIDRYFAIITPLKYPMLMTPRMAFMLVAWVWLQSLLCGFLPIFGWCRYTYITNESICTAEWGSSIPYTMFIFGACFFAPLLVMFYSYYHILLAARRHARQMALKVGDIATPLKTAVAITLPSADNNAKRKREEREAKFKSDTKAAKTLLIVMGTFLFCWSPHFIGMTCLLFPSCQWPDWFFATTTWLAMMNSGCNPILYGVLNRRFRRSFIEIICCGRK</sequence>
<dbReference type="Gene3D" id="1.20.1070.10">
    <property type="entry name" value="Rhodopsin 7-helix transmembrane proteins"/>
    <property type="match status" value="1"/>
</dbReference>